<name>A0A0T9Q3K0_9GAMM</name>
<reference evidence="1" key="1">
    <citation type="submission" date="2015-03" db="EMBL/GenBank/DDBJ databases">
        <authorList>
            <person name="Murphy D."/>
        </authorList>
    </citation>
    <scope>NUCLEOTIDE SEQUENCE [LARGE SCALE GENOMIC DNA]</scope>
    <source>
        <strain evidence="1">A125KOH2</strain>
    </source>
</reference>
<dbReference type="EMBL" id="CWJL01000022">
    <property type="protein sequence ID" value="CRY68506.1"/>
    <property type="molecule type" value="Genomic_DNA"/>
</dbReference>
<dbReference type="AlphaFoldDB" id="A0A0T9Q3K0"/>
<evidence type="ECO:0000313" key="1">
    <source>
        <dbReference type="EMBL" id="CNH94379.1"/>
    </source>
</evidence>
<dbReference type="Proteomes" id="UP000045840">
    <property type="component" value="Unassembled WGS sequence"/>
</dbReference>
<reference evidence="4" key="3">
    <citation type="submission" date="2015-03" db="EMBL/GenBank/DDBJ databases">
        <authorList>
            <consortium name="Pathogen Informatics"/>
        </authorList>
    </citation>
    <scope>NUCLEOTIDE SEQUENCE [LARGE SCALE GENOMIC DNA]</scope>
    <source>
        <strain evidence="4">A125KOH2</strain>
    </source>
</reference>
<keyword evidence="3" id="KW-1185">Reference proteome</keyword>
<proteinExistence type="predicted"/>
<gene>
    <name evidence="1" type="ORF">ERS008529_02546</name>
    <name evidence="2" type="ORF">ERS137968_03619</name>
</gene>
<accession>A0A0T9Q3K0</accession>
<evidence type="ECO:0000313" key="3">
    <source>
        <dbReference type="Proteomes" id="UP000044625"/>
    </source>
</evidence>
<organism evidence="1 4">
    <name type="scientific">Yersinia pekkanenii</name>
    <dbReference type="NCBI Taxonomy" id="1288385"/>
    <lineage>
        <taxon>Bacteria</taxon>
        <taxon>Pseudomonadati</taxon>
        <taxon>Pseudomonadota</taxon>
        <taxon>Gammaproteobacteria</taxon>
        <taxon>Enterobacterales</taxon>
        <taxon>Yersiniaceae</taxon>
        <taxon>Yersinia</taxon>
    </lineage>
</organism>
<reference evidence="2 3" key="2">
    <citation type="submission" date="2015-03" db="EMBL/GenBank/DDBJ databases">
        <authorList>
            <consortium name="Pathogen Informatics"/>
            <person name="Murphy D."/>
        </authorList>
    </citation>
    <scope>NUCLEOTIDE SEQUENCE [LARGE SCALE GENOMIC DNA]</scope>
    <source>
        <strain evidence="3">type strain: CIP110230</strain>
        <strain evidence="2">Type strain: CIP110230</strain>
    </source>
</reference>
<protein>
    <submittedName>
        <fullName evidence="1">Uncharacterized protein</fullName>
    </submittedName>
</protein>
<dbReference type="EMBL" id="CQAZ01000021">
    <property type="protein sequence ID" value="CNH94379.1"/>
    <property type="molecule type" value="Genomic_DNA"/>
</dbReference>
<dbReference type="STRING" id="1288385.ERS137968_03619"/>
<sequence>MRYFNPTTKTEYIVGMHDVSECTELPDDNWFFTTSRIPEGKELSVNDKGEPVLIDSQPNHL</sequence>
<dbReference type="Proteomes" id="UP000044625">
    <property type="component" value="Unassembled WGS sequence"/>
</dbReference>
<evidence type="ECO:0000313" key="2">
    <source>
        <dbReference type="EMBL" id="CRY68506.1"/>
    </source>
</evidence>
<evidence type="ECO:0000313" key="4">
    <source>
        <dbReference type="Proteomes" id="UP000045840"/>
    </source>
</evidence>